<dbReference type="RefSeq" id="WP_346140560.1">
    <property type="nucleotide sequence ID" value="NZ_BAAAUA010000001.1"/>
</dbReference>
<keyword evidence="4" id="KW-1185">Reference proteome</keyword>
<evidence type="ECO:0000256" key="1">
    <source>
        <dbReference type="SAM" id="MobiDB-lite"/>
    </source>
</evidence>
<keyword evidence="2" id="KW-0732">Signal</keyword>
<evidence type="ECO:0000313" key="4">
    <source>
        <dbReference type="Proteomes" id="UP001596066"/>
    </source>
</evidence>
<sequence>MNHRPPSRRLLGRNTQRLGVLTVACLAALGIAGPAGAVPASSHPGRDVPVVRDLARTHADRTRTDQFRSSFDVRQLGAVVGAAVDNRALAVSAGCRPERPCRSVALSFQIVTMAGDQTRLSAGNTGRALNEHCAGCQTLAVAYQFIVATPRPFTLSAQAQAQLAAVHRQLDALKNSREPVSVVHQQVDALADQVKAVLDREAAAAAKGPALAPLGAVRPTVTTHHQSDQAEQPDSGGQPDRTG</sequence>
<feature type="signal peptide" evidence="2">
    <location>
        <begin position="1"/>
        <end position="37"/>
    </location>
</feature>
<dbReference type="EMBL" id="JBHSOC010000007">
    <property type="protein sequence ID" value="MFC5640909.1"/>
    <property type="molecule type" value="Genomic_DNA"/>
</dbReference>
<reference evidence="4" key="1">
    <citation type="journal article" date="2019" name="Int. J. Syst. Evol. Microbiol.">
        <title>The Global Catalogue of Microorganisms (GCM) 10K type strain sequencing project: providing services to taxonomists for standard genome sequencing and annotation.</title>
        <authorList>
            <consortium name="The Broad Institute Genomics Platform"/>
            <consortium name="The Broad Institute Genome Sequencing Center for Infectious Disease"/>
            <person name="Wu L."/>
            <person name="Ma J."/>
        </authorList>
    </citation>
    <scope>NUCLEOTIDE SEQUENCE [LARGE SCALE GENOMIC DNA]</scope>
    <source>
        <strain evidence="4">CGMCC 4.1622</strain>
    </source>
</reference>
<feature type="region of interest" description="Disordered" evidence="1">
    <location>
        <begin position="208"/>
        <end position="243"/>
    </location>
</feature>
<protein>
    <recommendedName>
        <fullName evidence="5">Secreted protein</fullName>
    </recommendedName>
</protein>
<evidence type="ECO:0000256" key="2">
    <source>
        <dbReference type="SAM" id="SignalP"/>
    </source>
</evidence>
<dbReference type="Proteomes" id="UP001596066">
    <property type="component" value="Unassembled WGS sequence"/>
</dbReference>
<proteinExistence type="predicted"/>
<feature type="chain" id="PRO_5046792625" description="Secreted protein" evidence="2">
    <location>
        <begin position="38"/>
        <end position="243"/>
    </location>
</feature>
<name>A0ABW0V7Q5_9ACTN</name>
<feature type="compositionally biased region" description="Polar residues" evidence="1">
    <location>
        <begin position="220"/>
        <end position="232"/>
    </location>
</feature>
<organism evidence="3 4">
    <name type="scientific">Kitasatospora cinereorecta</name>
    <dbReference type="NCBI Taxonomy" id="285560"/>
    <lineage>
        <taxon>Bacteria</taxon>
        <taxon>Bacillati</taxon>
        <taxon>Actinomycetota</taxon>
        <taxon>Actinomycetes</taxon>
        <taxon>Kitasatosporales</taxon>
        <taxon>Streptomycetaceae</taxon>
        <taxon>Kitasatospora</taxon>
    </lineage>
</organism>
<comment type="caution">
    <text evidence="3">The sequence shown here is derived from an EMBL/GenBank/DDBJ whole genome shotgun (WGS) entry which is preliminary data.</text>
</comment>
<accession>A0ABW0V7Q5</accession>
<evidence type="ECO:0008006" key="5">
    <source>
        <dbReference type="Google" id="ProtNLM"/>
    </source>
</evidence>
<evidence type="ECO:0000313" key="3">
    <source>
        <dbReference type="EMBL" id="MFC5640909.1"/>
    </source>
</evidence>
<gene>
    <name evidence="3" type="ORF">ACFPZF_06020</name>
</gene>